<dbReference type="SUPFAM" id="SSF48113">
    <property type="entry name" value="Heme-dependent peroxidases"/>
    <property type="match status" value="2"/>
</dbReference>
<evidence type="ECO:0000256" key="4">
    <source>
        <dbReference type="SAM" id="MobiDB-lite"/>
    </source>
</evidence>
<dbReference type="Pfam" id="PF04122">
    <property type="entry name" value="CW_binding_2"/>
    <property type="match status" value="3"/>
</dbReference>
<dbReference type="InterPro" id="IPR011049">
    <property type="entry name" value="Serralysin-like_metalloprot_C"/>
</dbReference>
<dbReference type="InterPro" id="IPR010255">
    <property type="entry name" value="Haem_peroxidase_sf"/>
</dbReference>
<dbReference type="GO" id="GO:0005509">
    <property type="term" value="F:calcium ion binding"/>
    <property type="evidence" value="ECO:0007669"/>
    <property type="project" value="InterPro"/>
</dbReference>
<evidence type="ECO:0000256" key="3">
    <source>
        <dbReference type="ARBA" id="ARBA00023180"/>
    </source>
</evidence>
<dbReference type="PROSITE" id="PS50292">
    <property type="entry name" value="PEROXIDASE_3"/>
    <property type="match status" value="1"/>
</dbReference>
<dbReference type="KEGG" id="ldn:H9L06_09240"/>
<gene>
    <name evidence="5" type="ORF">H9L06_09240</name>
</gene>
<dbReference type="RefSeq" id="WP_187554907.1">
    <property type="nucleotide sequence ID" value="NZ_CP060716.1"/>
</dbReference>
<dbReference type="Pfam" id="PF03098">
    <property type="entry name" value="An_peroxidase"/>
    <property type="match status" value="2"/>
</dbReference>
<name>A0A7G9S3L2_9MICO</name>
<keyword evidence="3" id="KW-0325">Glycoprotein</keyword>
<dbReference type="InterPro" id="IPR037120">
    <property type="entry name" value="Haem_peroxidase_sf_animal"/>
</dbReference>
<evidence type="ECO:0000313" key="6">
    <source>
        <dbReference type="Proteomes" id="UP000515934"/>
    </source>
</evidence>
<dbReference type="Pfam" id="PF00353">
    <property type="entry name" value="HemolysinCabind"/>
    <property type="match status" value="6"/>
</dbReference>
<dbReference type="PANTHER" id="PTHR11475:SF4">
    <property type="entry name" value="CHORION PEROXIDASE"/>
    <property type="match status" value="1"/>
</dbReference>
<proteinExistence type="predicted"/>
<comment type="subcellular location">
    <subcellularLocation>
        <location evidence="1">Secreted</location>
    </subcellularLocation>
</comment>
<dbReference type="GO" id="GO:0004601">
    <property type="term" value="F:peroxidase activity"/>
    <property type="evidence" value="ECO:0007669"/>
    <property type="project" value="InterPro"/>
</dbReference>
<dbReference type="EMBL" id="CP060716">
    <property type="protein sequence ID" value="QNN62437.1"/>
    <property type="molecule type" value="Genomic_DNA"/>
</dbReference>
<dbReference type="SUPFAM" id="SSF51120">
    <property type="entry name" value="beta-Roll"/>
    <property type="match status" value="2"/>
</dbReference>
<dbReference type="PRINTS" id="PR00313">
    <property type="entry name" value="CABNDNGRPT"/>
</dbReference>
<dbReference type="InterPro" id="IPR019791">
    <property type="entry name" value="Haem_peroxidase_animal"/>
</dbReference>
<dbReference type="InterPro" id="IPR001343">
    <property type="entry name" value="Hemolysn_Ca-bd"/>
</dbReference>
<dbReference type="Gene3D" id="2.60.40.2700">
    <property type="match status" value="1"/>
</dbReference>
<keyword evidence="2" id="KW-0964">Secreted</keyword>
<protein>
    <submittedName>
        <fullName evidence="5">Cell wall-binding repeat-containing protein</fullName>
    </submittedName>
</protein>
<reference evidence="5 6" key="1">
    <citation type="submission" date="2020-08" db="EMBL/GenBank/DDBJ databases">
        <title>Genome sequence of Leucobacter denitrificans KACC 14055T.</title>
        <authorList>
            <person name="Hyun D.-W."/>
            <person name="Bae J.-W."/>
        </authorList>
    </citation>
    <scope>NUCLEOTIDE SEQUENCE [LARGE SCALE GENOMIC DNA]</scope>
    <source>
        <strain evidence="5 6">KACC 14055</strain>
    </source>
</reference>
<feature type="compositionally biased region" description="Basic and acidic residues" evidence="4">
    <location>
        <begin position="1234"/>
        <end position="1244"/>
    </location>
</feature>
<dbReference type="GO" id="GO:0005576">
    <property type="term" value="C:extracellular region"/>
    <property type="evidence" value="ECO:0007669"/>
    <property type="project" value="UniProtKB-SubCell"/>
</dbReference>
<dbReference type="Proteomes" id="UP000515934">
    <property type="component" value="Chromosome"/>
</dbReference>
<evidence type="ECO:0000313" key="5">
    <source>
        <dbReference type="EMBL" id="QNN62437.1"/>
    </source>
</evidence>
<accession>A0A7G9S3L2</accession>
<sequence>MKQESPHRRPVKRVVGVLLGALLAIPMYGVAVTPAVAATDENPSFYLNANDLDFILRQIQISEAHAAGGQLLCPTPTDKSGKCVASPKLPHGLRTVDGSFNNLTEGRSLWGASDQPFPTILEPYFRQADPALTAPGAPPAGNTDMCEPGLTCYAQWEPGHIVYDSTPRIISNLIVDQSTNNPAAVNAASHLPGSEIRPDGTIHLPNMASDEGLSAPTNAFFTFFGQFFDHGLDLVDKGGNGTLIVPLQEDDPIRDHPDFNPQAPYLVLTRATRQPGPDGVLGTNDDTHNNETTPFVDQNQTYTSHPSHQVFLRKYEIAEGAPIDTGELLDAPSGGLVTWTDIKNQARDVLGIELTDKRALDVPQVVTDPYGNFIPGPNGFPLVVTDNGGEPLNVEGNLGTPVNADLALTTGHAFLEDIAHGATPVVVGGELMPRFDEEGNPVLDDSGNPVLSGYDNVSLGAHFVTGDGRGNENIGLSTVHHVFHAEHNRMVGSVMETLDANPELKKAYQGLEHAWPNERPEDVLPGPEADDWNYPQRVFQAARFATEMQYQHLVFEEFARTVQPSIDAVVFNENSYNANIDPSITAEFAHVVYRFGHSMLTDEIERSGFDTTKVELLEGFLNPAAYTDNGRLSAEQAAGSIVNGTVRQQSSQIDEFVVGTLRNNLLGLPLDLPTINMLRARDAGVPPLQEARQTFFDATGDPMLRPYANWVDFGDSLKNGNIFGRDATNASLVNFVAAYGTHESILAETTIDGKREAASLLVNGTPLGDEAFISRLAGGTAFDTAVLISESNFSPNVPVVYLTTNENFPDALAAGPLAAAGPGPLLLTGKSVTPTVTINELIRLNPAKIVVLGGELAVRPSVVDQLERADIAPVERMGGTTLYDTAVLISQQLITADGGADTVYVATGENFPDALAASTVAARDGDPILLTRKGQLPPVTRAELERLDPDRVIVLGGTSAVTAGVFNAIVSAVPGATVERVWGQTQYDTAAEISSVSYPAGHGGTLYITTGGNFLDGLAVGPVGGLNDRPVLLVPHGNTTGVTSIPASVMAEIERLQPDHIVVLGGPLAVNPDVDIQLGAFAPPIPTEVPEDRVEYMLSTGAYTNVDGKTVTGLENVDFWTGGLAERVNPFGGLLGSSFNFVFEEQLEALQFGDRFYYLFRNQGNQLFAALEANSFSSLIERNTDASELPANIFSIQDPVISLANVQQPYPGTLRQDPDDTWRWVGDEHIEIHGTSGDDRIRTDEGDDSVSGKGGNDIIEGGSGNDVLAGGEGNDVLTDTFGDDVLKGQWGNDVLHSGPGFDIVHGGPGHDYLVNGGDTDNMFAGDGNDVILGSTGRIVAAFGGEQNDWLEGSRHADLLQGDNGDQFQADVIGGDDVVIGRGGDDDIEGEGGDDILVAEVFGTDRHLGNMGWDWVTYYGETQDVDADFLFTLLQRPDVNAVRDRFDQLEGLSGGSGDDVLRGPNRAVEGEFAGDEEYLHKMTEDTLDLVDGLREMLYPDGMNFGQQFMREGPIADSDGFPSIVIGGEGSDLIEGRFGNDYLDGDAYLAVQLALVDAEGNVLEAHDSASAYQARMLAGEIDPGNLQIIREIRYDDPASGAIDVSEYADVQSAYTVTYIKDSYWQVEHTGAVEAEESSGIDIINNIERLQFLDSCVILDSENGTMAPCEPVGEIVLTFEDPLNEGTNVVAELLDNEGNAFDLSEATNVRYTWFGGEGGSPAEITEIEELTIGGVAPDPGTPNMSTYVPTDDAVEQYLQVNVKFEIDGTLYTVVSPWTTLAVVNVNDPGVPPAIVGPLEVGSTLAVTVPQDEDGIEDVVFTYTWQSAATVDAADGDWVTIQGPGSNPTGDTAYLVAAADGDRFIRVQITYTDNLGGDETVVTVPVGPVPAAAPAAALVAPGIQGDESLIPEAEPPVTP</sequence>
<dbReference type="PANTHER" id="PTHR11475">
    <property type="entry name" value="OXIDASE/PEROXIDASE"/>
    <property type="match status" value="1"/>
</dbReference>
<evidence type="ECO:0000256" key="1">
    <source>
        <dbReference type="ARBA" id="ARBA00004613"/>
    </source>
</evidence>
<evidence type="ECO:0000256" key="2">
    <source>
        <dbReference type="ARBA" id="ARBA00022525"/>
    </source>
</evidence>
<dbReference type="GO" id="GO:0006979">
    <property type="term" value="P:response to oxidative stress"/>
    <property type="evidence" value="ECO:0007669"/>
    <property type="project" value="InterPro"/>
</dbReference>
<dbReference type="PROSITE" id="PS00330">
    <property type="entry name" value="HEMOLYSIN_CALCIUM"/>
    <property type="match status" value="1"/>
</dbReference>
<feature type="region of interest" description="Disordered" evidence="4">
    <location>
        <begin position="1234"/>
        <end position="1264"/>
    </location>
</feature>
<dbReference type="GO" id="GO:0020037">
    <property type="term" value="F:heme binding"/>
    <property type="evidence" value="ECO:0007669"/>
    <property type="project" value="InterPro"/>
</dbReference>
<dbReference type="InterPro" id="IPR007253">
    <property type="entry name" value="Cell_wall-bd_2"/>
</dbReference>
<organism evidence="5 6">
    <name type="scientific">Leucobacter denitrificans</name>
    <dbReference type="NCBI Taxonomy" id="683042"/>
    <lineage>
        <taxon>Bacteria</taxon>
        <taxon>Bacillati</taxon>
        <taxon>Actinomycetota</taxon>
        <taxon>Actinomycetes</taxon>
        <taxon>Micrococcales</taxon>
        <taxon>Microbacteriaceae</taxon>
        <taxon>Leucobacter</taxon>
    </lineage>
</organism>
<dbReference type="InterPro" id="IPR018511">
    <property type="entry name" value="Hemolysin-typ_Ca-bd_CS"/>
</dbReference>
<keyword evidence="6" id="KW-1185">Reference proteome</keyword>
<dbReference type="Gene3D" id="1.10.640.10">
    <property type="entry name" value="Haem peroxidase domain superfamily, animal type"/>
    <property type="match status" value="2"/>
</dbReference>
<dbReference type="Gene3D" id="2.150.10.10">
    <property type="entry name" value="Serralysin-like metalloprotease, C-terminal"/>
    <property type="match status" value="2"/>
</dbReference>